<organism evidence="4 5">
    <name type="scientific">Pseudomonas qingdaonensis</name>
    <dbReference type="NCBI Taxonomy" id="2056231"/>
    <lineage>
        <taxon>Bacteria</taxon>
        <taxon>Pseudomonadati</taxon>
        <taxon>Pseudomonadota</taxon>
        <taxon>Gammaproteobacteria</taxon>
        <taxon>Pseudomonadales</taxon>
        <taxon>Pseudomonadaceae</taxon>
        <taxon>Pseudomonas</taxon>
    </lineage>
</organism>
<evidence type="ECO:0000256" key="2">
    <source>
        <dbReference type="ARBA" id="ARBA00022840"/>
    </source>
</evidence>
<dbReference type="RefSeq" id="WP_104572237.1">
    <property type="nucleotide sequence ID" value="NZ_CP074676.1"/>
</dbReference>
<accession>A0ABX8DWG8</accession>
<dbReference type="InterPro" id="IPR003593">
    <property type="entry name" value="AAA+_ATPase"/>
</dbReference>
<keyword evidence="1" id="KW-0547">Nucleotide-binding</keyword>
<dbReference type="NCBIfam" id="TIGR03371">
    <property type="entry name" value="cellulose_yhjQ"/>
    <property type="match status" value="1"/>
</dbReference>
<proteinExistence type="predicted"/>
<dbReference type="PANTHER" id="PTHR43384">
    <property type="entry name" value="SEPTUM SITE-DETERMINING PROTEIN MIND HOMOLOG, CHLOROPLASTIC-RELATED"/>
    <property type="match status" value="1"/>
</dbReference>
<evidence type="ECO:0000256" key="1">
    <source>
        <dbReference type="ARBA" id="ARBA00022741"/>
    </source>
</evidence>
<reference evidence="4 5" key="1">
    <citation type="journal article" date="2016" name="J. Hazard. Mater.">
        <title>A newly isolated Pseudomonas putida S-1 strain for batch-mode-propanethiol degradation and continuous treatment of propanethiol-containing waste gas.</title>
        <authorList>
            <person name="Chen D.Z."/>
            <person name="Sun Y.M."/>
            <person name="Han L.M."/>
            <person name="Chen J."/>
            <person name="Ye J.X."/>
            <person name="Chen J.M."/>
        </authorList>
    </citation>
    <scope>NUCLEOTIDE SEQUENCE [LARGE SCALE GENOMIC DNA]</scope>
    <source>
        <strain evidence="4 5">S-1</strain>
    </source>
</reference>
<dbReference type="GeneID" id="87480365"/>
<protein>
    <submittedName>
        <fullName evidence="4">Cellulose synthase operon protein YhjQ</fullName>
    </submittedName>
</protein>
<dbReference type="Pfam" id="PF06564">
    <property type="entry name" value="CBP_BcsQ"/>
    <property type="match status" value="1"/>
</dbReference>
<sequence>MSHADDIGNLFTRFGASADSYKEIDTEFEYLEPALTVAEPITPAAAPEPVAPVAATLAALKLPPTLASVPAPVQAPAPAPAVVAVPAPVKRIPPAPEPAAQPAGAPLSLREQLEAAARLRHATAQGLNQGALEHAMHKPAPTRPQASIIAVVSAKGGVGKTTFAAALAKLLERPHGRVVALDLDPQNSLASQLMLPRTAPGLSQATDSDEPWSIHCHPVPDSTAECLPFGHADATQLRSLEQRLANQPGWLLQQLATLALTPADVLIIDMPTGATPWLAPVLEMADQVVALTLPTPAAYRVLDELQAWLAPLHQRSPAPRCSYLINKVDPTRALDLDMCQVLRQRIGRELLGMVRLDHSLDEAQAFEFDPFVKVPDSPACQDLRDVAHALGAHLAHHHQQSGTP</sequence>
<evidence type="ECO:0000259" key="3">
    <source>
        <dbReference type="SMART" id="SM00382"/>
    </source>
</evidence>
<dbReference type="Gene3D" id="3.40.50.300">
    <property type="entry name" value="P-loop containing nucleotide triphosphate hydrolases"/>
    <property type="match status" value="1"/>
</dbReference>
<dbReference type="InterPro" id="IPR027417">
    <property type="entry name" value="P-loop_NTPase"/>
</dbReference>
<dbReference type="SMART" id="SM00382">
    <property type="entry name" value="AAA"/>
    <property type="match status" value="1"/>
</dbReference>
<dbReference type="EMBL" id="CP074676">
    <property type="protein sequence ID" value="QVL20677.1"/>
    <property type="molecule type" value="Genomic_DNA"/>
</dbReference>
<keyword evidence="2" id="KW-0067">ATP-binding</keyword>
<dbReference type="PANTHER" id="PTHR43384:SF6">
    <property type="entry name" value="SEPTUM SITE-DETERMINING PROTEIN MIND HOMOLOG, CHLOROPLASTIC"/>
    <property type="match status" value="1"/>
</dbReference>
<keyword evidence="5" id="KW-1185">Reference proteome</keyword>
<dbReference type="SUPFAM" id="SSF52540">
    <property type="entry name" value="P-loop containing nucleoside triphosphate hydrolases"/>
    <property type="match status" value="1"/>
</dbReference>
<dbReference type="InterPro" id="IPR050625">
    <property type="entry name" value="ParA/MinD_ATPase"/>
</dbReference>
<name>A0ABX8DWG8_9PSED</name>
<feature type="domain" description="AAA+ ATPase" evidence="3">
    <location>
        <begin position="145"/>
        <end position="312"/>
    </location>
</feature>
<gene>
    <name evidence="4" type="primary">yhjQ</name>
    <name evidence="4" type="ORF">KH389_08920</name>
</gene>
<evidence type="ECO:0000313" key="4">
    <source>
        <dbReference type="EMBL" id="QVL20677.1"/>
    </source>
</evidence>
<dbReference type="InterPro" id="IPR017746">
    <property type="entry name" value="Cellulose_synthase_operon_BcsQ"/>
</dbReference>
<dbReference type="Proteomes" id="UP000678154">
    <property type="component" value="Chromosome"/>
</dbReference>
<evidence type="ECO:0000313" key="5">
    <source>
        <dbReference type="Proteomes" id="UP000678154"/>
    </source>
</evidence>